<keyword evidence="3" id="KW-1185">Reference proteome</keyword>
<accession>A0A9X2YAR4</accession>
<sequence>MVGASKDGHRARQEKGESDVSGDAAVAGSRANDDGEDGSYVGRTSPQYDAEVQESGAEARSEARRRSQTA</sequence>
<proteinExistence type="predicted"/>
<evidence type="ECO:0000313" key="2">
    <source>
        <dbReference type="EMBL" id="MCV7171112.1"/>
    </source>
</evidence>
<dbReference type="AlphaFoldDB" id="A0A9X2YAR4"/>
<dbReference type="EMBL" id="JACKSJ010000117">
    <property type="protein sequence ID" value="MCV7171112.1"/>
    <property type="molecule type" value="Genomic_DNA"/>
</dbReference>
<protein>
    <submittedName>
        <fullName evidence="2">Uncharacterized protein</fullName>
    </submittedName>
</protein>
<reference evidence="2" key="1">
    <citation type="submission" date="2020-07" db="EMBL/GenBank/DDBJ databases">
        <authorList>
            <person name="Pettersson B.M.F."/>
            <person name="Behra P.R.K."/>
            <person name="Ramesh M."/>
            <person name="Das S."/>
            <person name="Dasgupta S."/>
            <person name="Kirsebom L.A."/>
        </authorList>
    </citation>
    <scope>NUCLEOTIDE SEQUENCE</scope>
    <source>
        <strain evidence="2">DSM 44615</strain>
    </source>
</reference>
<evidence type="ECO:0000313" key="3">
    <source>
        <dbReference type="Proteomes" id="UP001140293"/>
    </source>
</evidence>
<dbReference type="Proteomes" id="UP001140293">
    <property type="component" value="Unassembled WGS sequence"/>
</dbReference>
<reference evidence="2" key="2">
    <citation type="journal article" date="2022" name="BMC Genomics">
        <title>Comparative genome analysis of mycobacteria focusing on tRNA and non-coding RNA.</title>
        <authorList>
            <person name="Behra P.R.K."/>
            <person name="Pettersson B.M.F."/>
            <person name="Ramesh M."/>
            <person name="Das S."/>
            <person name="Dasgupta S."/>
            <person name="Kirsebom L.A."/>
        </authorList>
    </citation>
    <scope>NUCLEOTIDE SEQUENCE</scope>
    <source>
        <strain evidence="2">DSM 44615</strain>
    </source>
</reference>
<feature type="compositionally biased region" description="Basic and acidic residues" evidence="1">
    <location>
        <begin position="1"/>
        <end position="18"/>
    </location>
</feature>
<evidence type="ECO:0000256" key="1">
    <source>
        <dbReference type="SAM" id="MobiDB-lite"/>
    </source>
</evidence>
<dbReference type="RefSeq" id="WP_264013438.1">
    <property type="nucleotide sequence ID" value="NZ_JACKSJ010000117.1"/>
</dbReference>
<comment type="caution">
    <text evidence="2">The sequence shown here is derived from an EMBL/GenBank/DDBJ whole genome shotgun (WGS) entry which is preliminary data.</text>
</comment>
<gene>
    <name evidence="2" type="ORF">H7I41_14435</name>
</gene>
<feature type="region of interest" description="Disordered" evidence="1">
    <location>
        <begin position="1"/>
        <end position="70"/>
    </location>
</feature>
<feature type="compositionally biased region" description="Basic and acidic residues" evidence="1">
    <location>
        <begin position="57"/>
        <end position="70"/>
    </location>
</feature>
<name>A0A9X2YAR4_9MYCO</name>
<organism evidence="2 3">
    <name type="scientific">[Mycobacterium] manitobense</name>
    <dbReference type="NCBI Taxonomy" id="190147"/>
    <lineage>
        <taxon>Bacteria</taxon>
        <taxon>Bacillati</taxon>
        <taxon>Actinomycetota</taxon>
        <taxon>Actinomycetes</taxon>
        <taxon>Mycobacteriales</taxon>
        <taxon>Mycobacteriaceae</taxon>
        <taxon>Mycolicibacterium</taxon>
    </lineage>
</organism>